<reference evidence="1 2" key="1">
    <citation type="submission" date="2010-08" db="EMBL/GenBank/DDBJ databases">
        <authorList>
            <person name="Weinstock G."/>
            <person name="Sodergren E."/>
            <person name="Clifton S."/>
            <person name="Fulton L."/>
            <person name="Fulton B."/>
            <person name="Courtney L."/>
            <person name="Fronick C."/>
            <person name="Harrison M."/>
            <person name="Strong C."/>
            <person name="Farmer C."/>
            <person name="Delahaunty K."/>
            <person name="Markovic C."/>
            <person name="Hall O."/>
            <person name="Minx P."/>
            <person name="Tomlinson C."/>
            <person name="Mitreva M."/>
            <person name="Hou S."/>
            <person name="Chen J."/>
            <person name="Wollam A."/>
            <person name="Pepin K.H."/>
            <person name="Johnson M."/>
            <person name="Bhonagiri V."/>
            <person name="Zhang X."/>
            <person name="Suruliraj S."/>
            <person name="Warren W."/>
            <person name="Chinwalla A."/>
            <person name="Mardis E.R."/>
            <person name="Wilson R.K."/>
        </authorList>
    </citation>
    <scope>NUCLEOTIDE SEQUENCE [LARGE SCALE GENOMIC DNA]</scope>
    <source>
        <strain evidence="1 2">F0359</strain>
    </source>
</reference>
<name>E2ZCT8_9FIRM</name>
<gene>
    <name evidence="1" type="ORF">HMPREF9429_01042</name>
</gene>
<organism evidence="1 2">
    <name type="scientific">Megasphaera micronuciformis F0359</name>
    <dbReference type="NCBI Taxonomy" id="706434"/>
    <lineage>
        <taxon>Bacteria</taxon>
        <taxon>Bacillati</taxon>
        <taxon>Bacillota</taxon>
        <taxon>Negativicutes</taxon>
        <taxon>Veillonellales</taxon>
        <taxon>Veillonellaceae</taxon>
        <taxon>Megasphaera</taxon>
    </lineage>
</organism>
<sequence length="57" mass="6763">MRAKKERILSVPFFRKKLLKTAIQCEKHLKNTLVHDMINLMKTGELSIVFHIWLQSV</sequence>
<comment type="caution">
    <text evidence="1">The sequence shown here is derived from an EMBL/GenBank/DDBJ whole genome shotgun (WGS) entry which is preliminary data.</text>
</comment>
<dbReference type="EMBL" id="AECS01000037">
    <property type="protein sequence ID" value="EFQ03859.1"/>
    <property type="molecule type" value="Genomic_DNA"/>
</dbReference>
<dbReference type="AlphaFoldDB" id="E2ZCT8"/>
<keyword evidence="2" id="KW-1185">Reference proteome</keyword>
<accession>E2ZCT8</accession>
<dbReference type="HOGENOM" id="CLU_2991443_0_0_9"/>
<dbReference type="STRING" id="706434.HMPREF9429_01042"/>
<evidence type="ECO:0000313" key="1">
    <source>
        <dbReference type="EMBL" id="EFQ03859.1"/>
    </source>
</evidence>
<dbReference type="Proteomes" id="UP000003195">
    <property type="component" value="Unassembled WGS sequence"/>
</dbReference>
<evidence type="ECO:0000313" key="2">
    <source>
        <dbReference type="Proteomes" id="UP000003195"/>
    </source>
</evidence>
<proteinExistence type="predicted"/>
<protein>
    <submittedName>
        <fullName evidence="1">Uncharacterized protein</fullName>
    </submittedName>
</protein>